<name>A0A8R1HQV3_CAEJA</name>
<sequence>MPNNHVAVYNRNKNLQMHIPSAFLLIIWSYTTHSLPFAPPAPDFLADFSQRSAKSDLIAVVDEDELQSLRRNGFQEQLKHLRQKTIGRNMAGVKEEMVTERQSMEDISEFSLDSSEIDSAINDITVPSSTNLKKSSKFAELAAIHNTDSSNKYLPPYAFSEDGEETETVTTENAFRPSSISLTTTISRSTTSVPSTTTLHETPITTHFVSVDRDVELPRKVGSLVTGSTPIRLSTTTMPTTTTTLYFFPPLRPQTISSSTTLLPMASRATRMPATTQRPLLFSTEFTIQPKAHMRGEGSTQQLRERIRSTNQMLNLLGDRIEGIDQAASRQNGAPQTGVLTNIHNRGEVKRRNYRIKQWGRTGDGRREIGRQTYTGQFNGMAYGSIKQRGSQGFTMRKKIAKLPWRGYKTTKLGRRRPDGMRPIVEKKTTELAVEPYGSTRIRGVKQSERRNSERKVGDQEKSFAQALLETEEASMRQLKKTLRQIRDVVRFKMSSNGTSTATTTTTTKTSTSTTTARSPIFVKPHRVDSSFYNGIFELRLL</sequence>
<reference evidence="2" key="1">
    <citation type="submission" date="2010-08" db="EMBL/GenBank/DDBJ databases">
        <authorList>
            <consortium name="Caenorhabditis japonica Sequencing Consortium"/>
            <person name="Wilson R.K."/>
        </authorList>
    </citation>
    <scope>NUCLEOTIDE SEQUENCE [LARGE SCALE GENOMIC DNA]</scope>
    <source>
        <strain evidence="2">DF5081</strain>
    </source>
</reference>
<keyword evidence="2" id="KW-1185">Reference proteome</keyword>
<proteinExistence type="predicted"/>
<evidence type="ECO:0000313" key="2">
    <source>
        <dbReference type="Proteomes" id="UP000005237"/>
    </source>
</evidence>
<dbReference type="Proteomes" id="UP000005237">
    <property type="component" value="Unassembled WGS sequence"/>
</dbReference>
<organism evidence="1 2">
    <name type="scientific">Caenorhabditis japonica</name>
    <dbReference type="NCBI Taxonomy" id="281687"/>
    <lineage>
        <taxon>Eukaryota</taxon>
        <taxon>Metazoa</taxon>
        <taxon>Ecdysozoa</taxon>
        <taxon>Nematoda</taxon>
        <taxon>Chromadorea</taxon>
        <taxon>Rhabditida</taxon>
        <taxon>Rhabditina</taxon>
        <taxon>Rhabditomorpha</taxon>
        <taxon>Rhabditoidea</taxon>
        <taxon>Rhabditidae</taxon>
        <taxon>Peloderinae</taxon>
        <taxon>Caenorhabditis</taxon>
    </lineage>
</organism>
<evidence type="ECO:0000313" key="1">
    <source>
        <dbReference type="EnsemblMetazoa" id="CJA05161b.1"/>
    </source>
</evidence>
<dbReference type="EnsemblMetazoa" id="CJA05161b.1">
    <property type="protein sequence ID" value="CJA05161b.1"/>
    <property type="gene ID" value="WBGene00124365"/>
</dbReference>
<reference evidence="1" key="2">
    <citation type="submission" date="2022-06" db="UniProtKB">
        <authorList>
            <consortium name="EnsemblMetazoa"/>
        </authorList>
    </citation>
    <scope>IDENTIFICATION</scope>
    <source>
        <strain evidence="1">DF5081</strain>
    </source>
</reference>
<protein>
    <submittedName>
        <fullName evidence="1">Uncharacterized protein</fullName>
    </submittedName>
</protein>
<dbReference type="AlphaFoldDB" id="A0A8R1HQV3"/>
<accession>A0A8R1HQV3</accession>